<gene>
    <name evidence="6" type="ORF">B1B_14932</name>
</gene>
<organism evidence="6">
    <name type="scientific">mine drainage metagenome</name>
    <dbReference type="NCBI Taxonomy" id="410659"/>
    <lineage>
        <taxon>unclassified sequences</taxon>
        <taxon>metagenomes</taxon>
        <taxon>ecological metagenomes</taxon>
    </lineage>
</organism>
<dbReference type="PANTHER" id="PTHR47547">
    <property type="match status" value="1"/>
</dbReference>
<feature type="transmembrane region" description="Helical" evidence="5">
    <location>
        <begin position="23"/>
        <end position="45"/>
    </location>
</feature>
<sequence length="257" mass="27460">MAEQVIAGAATTADAGRRYKKDLGLWSVVFLATGAILGPAVGFTPVSVLGLAGPAGILSWVIAFLMILVLAMSYIELGTMWPRAGGVAYYPARASGPLVGVLNAWGAFIGYSLAVPSIIVAFVEYLSYWFPGLFSNGTLTWGGIVLAFVVLLLMLFINSLRIRYMGEINNALTIFTILGLAIIILALLTHFHPSNFTSFHGLFPLGASGLLLAVSATVYGYGGFRQPIDYAEEVRDPGKTIPKAVFLTMFIVLIIFA</sequence>
<evidence type="ECO:0000256" key="2">
    <source>
        <dbReference type="ARBA" id="ARBA00022692"/>
    </source>
</evidence>
<evidence type="ECO:0000256" key="3">
    <source>
        <dbReference type="ARBA" id="ARBA00022989"/>
    </source>
</evidence>
<dbReference type="AlphaFoldDB" id="T1AEQ4"/>
<feature type="transmembrane region" description="Helical" evidence="5">
    <location>
        <begin position="57"/>
        <end position="77"/>
    </location>
</feature>
<evidence type="ECO:0000256" key="4">
    <source>
        <dbReference type="ARBA" id="ARBA00023136"/>
    </source>
</evidence>
<feature type="transmembrane region" description="Helical" evidence="5">
    <location>
        <begin position="98"/>
        <end position="119"/>
    </location>
</feature>
<dbReference type="PANTHER" id="PTHR47547:SF1">
    <property type="entry name" value="ASPARTATE-PROTON SYMPORTER"/>
    <property type="match status" value="1"/>
</dbReference>
<keyword evidence="4 5" id="KW-0472">Membrane</keyword>
<dbReference type="Gene3D" id="1.20.1740.10">
    <property type="entry name" value="Amino acid/polyamine transporter I"/>
    <property type="match status" value="1"/>
</dbReference>
<evidence type="ECO:0000313" key="6">
    <source>
        <dbReference type="EMBL" id="EQD40405.1"/>
    </source>
</evidence>
<feature type="transmembrane region" description="Helical" evidence="5">
    <location>
        <begin position="172"/>
        <end position="192"/>
    </location>
</feature>
<evidence type="ECO:0000256" key="5">
    <source>
        <dbReference type="SAM" id="Phobius"/>
    </source>
</evidence>
<name>T1AEQ4_9ZZZZ</name>
<dbReference type="GO" id="GO:0022857">
    <property type="term" value="F:transmembrane transporter activity"/>
    <property type="evidence" value="ECO:0007669"/>
    <property type="project" value="InterPro"/>
</dbReference>
<proteinExistence type="predicted"/>
<dbReference type="Pfam" id="PF13520">
    <property type="entry name" value="AA_permease_2"/>
    <property type="match status" value="1"/>
</dbReference>
<dbReference type="InterPro" id="IPR052962">
    <property type="entry name" value="AA_Transporter_AGT"/>
</dbReference>
<dbReference type="EMBL" id="AUZY01009927">
    <property type="protein sequence ID" value="EQD40405.1"/>
    <property type="molecule type" value="Genomic_DNA"/>
</dbReference>
<feature type="transmembrane region" description="Helical" evidence="5">
    <location>
        <begin position="240"/>
        <end position="256"/>
    </location>
</feature>
<comment type="subcellular location">
    <subcellularLocation>
        <location evidence="1">Membrane</location>
        <topology evidence="1">Multi-pass membrane protein</topology>
    </subcellularLocation>
</comment>
<accession>T1AEQ4</accession>
<keyword evidence="2 5" id="KW-0812">Transmembrane</keyword>
<dbReference type="GO" id="GO:0016020">
    <property type="term" value="C:membrane"/>
    <property type="evidence" value="ECO:0007669"/>
    <property type="project" value="UniProtKB-SubCell"/>
</dbReference>
<evidence type="ECO:0000256" key="1">
    <source>
        <dbReference type="ARBA" id="ARBA00004141"/>
    </source>
</evidence>
<comment type="caution">
    <text evidence="6">The sequence shown here is derived from an EMBL/GenBank/DDBJ whole genome shotgun (WGS) entry which is preliminary data.</text>
</comment>
<reference evidence="6" key="1">
    <citation type="submission" date="2013-08" db="EMBL/GenBank/DDBJ databases">
        <authorList>
            <person name="Mendez C."/>
            <person name="Richter M."/>
            <person name="Ferrer M."/>
            <person name="Sanchez J."/>
        </authorList>
    </citation>
    <scope>NUCLEOTIDE SEQUENCE</scope>
</reference>
<protein>
    <submittedName>
        <fullName evidence="6">Amino acid permease</fullName>
    </submittedName>
</protein>
<feature type="non-terminal residue" evidence="6">
    <location>
        <position position="257"/>
    </location>
</feature>
<feature type="transmembrane region" description="Helical" evidence="5">
    <location>
        <begin position="139"/>
        <end position="160"/>
    </location>
</feature>
<reference evidence="6" key="2">
    <citation type="journal article" date="2014" name="ISME J.">
        <title>Microbial stratification in low pH oxic and suboxic macroscopic growths along an acid mine drainage.</title>
        <authorList>
            <person name="Mendez-Garcia C."/>
            <person name="Mesa V."/>
            <person name="Sprenger R.R."/>
            <person name="Richter M."/>
            <person name="Diez M.S."/>
            <person name="Solano J."/>
            <person name="Bargiela R."/>
            <person name="Golyshina O.V."/>
            <person name="Manteca A."/>
            <person name="Ramos J.L."/>
            <person name="Gallego J.R."/>
            <person name="Llorente I."/>
            <person name="Martins Dos Santos V.A."/>
            <person name="Jensen O.N."/>
            <person name="Pelaez A.I."/>
            <person name="Sanchez J."/>
            <person name="Ferrer M."/>
        </authorList>
    </citation>
    <scope>NUCLEOTIDE SEQUENCE</scope>
</reference>
<keyword evidence="3 5" id="KW-1133">Transmembrane helix</keyword>
<dbReference type="InterPro" id="IPR002293">
    <property type="entry name" value="AA/rel_permease1"/>
</dbReference>
<feature type="transmembrane region" description="Helical" evidence="5">
    <location>
        <begin position="198"/>
        <end position="219"/>
    </location>
</feature>